<dbReference type="Proteomes" id="UP000306509">
    <property type="component" value="Unassembled WGS sequence"/>
</dbReference>
<dbReference type="SMART" id="SM01134">
    <property type="entry name" value="DeoRC"/>
    <property type="match status" value="1"/>
</dbReference>
<evidence type="ECO:0000313" key="5">
    <source>
        <dbReference type="EMBL" id="TLD00088.1"/>
    </source>
</evidence>
<dbReference type="SMART" id="SM00420">
    <property type="entry name" value="HTH_DEOR"/>
    <property type="match status" value="1"/>
</dbReference>
<dbReference type="SUPFAM" id="SSF46785">
    <property type="entry name" value="Winged helix' DNA-binding domain"/>
    <property type="match status" value="1"/>
</dbReference>
<dbReference type="InterPro" id="IPR001034">
    <property type="entry name" value="DeoR_HTH"/>
</dbReference>
<dbReference type="InterPro" id="IPR050313">
    <property type="entry name" value="Carb_Metab_HTH_regulators"/>
</dbReference>
<reference evidence="5 6" key="1">
    <citation type="journal article" date="2019" name="Anaerobe">
        <title>Detection of Robinsoniella peoriensis in multiple bone samples of a trauma patient.</title>
        <authorList>
            <person name="Schrottner P."/>
            <person name="Hartwich K."/>
            <person name="Bunk B."/>
            <person name="Schober I."/>
            <person name="Helbig S."/>
            <person name="Rudolph W.W."/>
            <person name="Gunzer F."/>
        </authorList>
    </citation>
    <scope>NUCLEOTIDE SEQUENCE [LARGE SCALE GENOMIC DNA]</scope>
    <source>
        <strain evidence="5 6">DSM 106044</strain>
    </source>
</reference>
<dbReference type="InterPro" id="IPR018356">
    <property type="entry name" value="Tscrpt_reg_HTH_DeoR_CS"/>
</dbReference>
<comment type="caution">
    <text evidence="5">The sequence shown here is derived from an EMBL/GenBank/DDBJ whole genome shotgun (WGS) entry which is preliminary data.</text>
</comment>
<dbReference type="EMBL" id="QGQD01000060">
    <property type="protein sequence ID" value="TLD00088.1"/>
    <property type="molecule type" value="Genomic_DNA"/>
</dbReference>
<dbReference type="Pfam" id="PF08220">
    <property type="entry name" value="HTH_DeoR"/>
    <property type="match status" value="1"/>
</dbReference>
<dbReference type="InterPro" id="IPR014036">
    <property type="entry name" value="DeoR-like_C"/>
</dbReference>
<dbReference type="PROSITE" id="PS51000">
    <property type="entry name" value="HTH_DEOR_2"/>
    <property type="match status" value="1"/>
</dbReference>
<protein>
    <submittedName>
        <fullName evidence="5">Glucitol operon repressor</fullName>
    </submittedName>
</protein>
<proteinExistence type="predicted"/>
<keyword evidence="1" id="KW-0805">Transcription regulation</keyword>
<evidence type="ECO:0000313" key="6">
    <source>
        <dbReference type="Proteomes" id="UP000306509"/>
    </source>
</evidence>
<name>A0A4V6YR33_9FIRM</name>
<dbReference type="GO" id="GO:0003700">
    <property type="term" value="F:DNA-binding transcription factor activity"/>
    <property type="evidence" value="ECO:0007669"/>
    <property type="project" value="InterPro"/>
</dbReference>
<dbReference type="PANTHER" id="PTHR30363:SF44">
    <property type="entry name" value="AGA OPERON TRANSCRIPTIONAL REPRESSOR-RELATED"/>
    <property type="match status" value="1"/>
</dbReference>
<sequence>MFIEERKEKIIKAVEANLSVTVNELCDLFGVSEVTIRKDLNELGNAGLIIRTHGGAVKVKETAFEQSQATKEKERIVEKREIAKRAYDEIKEHETIILDAGTTVQELAKLIRTGEKNHLTVITNAFNIASELMECEKVELIFAGGFVRSQILSCVGMFTEDMLGNVVVDRVFLGSNNISAEHGLTTPNMQECRVKQCMLKSARKKYVLADSSKFRTNSLYCICKFKDLNLIITDDGIGKSYMAKITEKGGNVEAVKIES</sequence>
<evidence type="ECO:0000256" key="2">
    <source>
        <dbReference type="ARBA" id="ARBA00023125"/>
    </source>
</evidence>
<dbReference type="Pfam" id="PF00455">
    <property type="entry name" value="DeoRC"/>
    <property type="match status" value="1"/>
</dbReference>
<dbReference type="STRING" id="180332.GCA_000797495_01872"/>
<dbReference type="InterPro" id="IPR037171">
    <property type="entry name" value="NagB/RpiA_transferase-like"/>
</dbReference>
<keyword evidence="3" id="KW-0804">Transcription</keyword>
<dbReference type="RefSeq" id="WP_027292571.1">
    <property type="nucleotide sequence ID" value="NZ_JTGN01000010.1"/>
</dbReference>
<dbReference type="PROSITE" id="PS00894">
    <property type="entry name" value="HTH_DEOR_1"/>
    <property type="match status" value="1"/>
</dbReference>
<evidence type="ECO:0000259" key="4">
    <source>
        <dbReference type="PROSITE" id="PS51000"/>
    </source>
</evidence>
<feature type="domain" description="HTH deoR-type" evidence="4">
    <location>
        <begin position="3"/>
        <end position="58"/>
    </location>
</feature>
<dbReference type="Gene3D" id="1.10.10.10">
    <property type="entry name" value="Winged helix-like DNA-binding domain superfamily/Winged helix DNA-binding domain"/>
    <property type="match status" value="1"/>
</dbReference>
<dbReference type="Gene3D" id="3.40.50.1360">
    <property type="match status" value="1"/>
</dbReference>
<dbReference type="SUPFAM" id="SSF100950">
    <property type="entry name" value="NagB/RpiA/CoA transferase-like"/>
    <property type="match status" value="1"/>
</dbReference>
<evidence type="ECO:0000256" key="3">
    <source>
        <dbReference type="ARBA" id="ARBA00023163"/>
    </source>
</evidence>
<dbReference type="InterPro" id="IPR036388">
    <property type="entry name" value="WH-like_DNA-bd_sf"/>
</dbReference>
<dbReference type="GO" id="GO:0003677">
    <property type="term" value="F:DNA binding"/>
    <property type="evidence" value="ECO:0007669"/>
    <property type="project" value="UniProtKB-KW"/>
</dbReference>
<dbReference type="AlphaFoldDB" id="A0A4V6YR33"/>
<accession>A0A4V6YR33</accession>
<evidence type="ECO:0000256" key="1">
    <source>
        <dbReference type="ARBA" id="ARBA00023015"/>
    </source>
</evidence>
<keyword evidence="2" id="KW-0238">DNA-binding</keyword>
<keyword evidence="6" id="KW-1185">Reference proteome</keyword>
<dbReference type="PANTHER" id="PTHR30363">
    <property type="entry name" value="HTH-TYPE TRANSCRIPTIONAL REGULATOR SRLR-RELATED"/>
    <property type="match status" value="1"/>
</dbReference>
<dbReference type="InterPro" id="IPR036390">
    <property type="entry name" value="WH_DNA-bd_sf"/>
</dbReference>
<gene>
    <name evidence="5" type="primary">srlR_2</name>
    <name evidence="5" type="ORF">DSM106044_03178</name>
</gene>
<organism evidence="5 6">
    <name type="scientific">Robinsoniella peoriensis</name>
    <dbReference type="NCBI Taxonomy" id="180332"/>
    <lineage>
        <taxon>Bacteria</taxon>
        <taxon>Bacillati</taxon>
        <taxon>Bacillota</taxon>
        <taxon>Clostridia</taxon>
        <taxon>Lachnospirales</taxon>
        <taxon>Lachnospiraceae</taxon>
        <taxon>Robinsoniella</taxon>
    </lineage>
</organism>
<dbReference type="PRINTS" id="PR00037">
    <property type="entry name" value="HTHLACR"/>
</dbReference>